<dbReference type="AlphaFoldDB" id="A0A128ECJ8"/>
<feature type="domain" description="CN hydrolase" evidence="2">
    <location>
        <begin position="1"/>
        <end position="237"/>
    </location>
</feature>
<dbReference type="InterPro" id="IPR036526">
    <property type="entry name" value="C-N_Hydrolase_sf"/>
</dbReference>
<dbReference type="GO" id="GO:0016787">
    <property type="term" value="F:hydrolase activity"/>
    <property type="evidence" value="ECO:0007669"/>
    <property type="project" value="UniProtKB-KW"/>
</dbReference>
<evidence type="ECO:0000259" key="2">
    <source>
        <dbReference type="PROSITE" id="PS50263"/>
    </source>
</evidence>
<protein>
    <submittedName>
        <fullName evidence="3">Hydrolase in agr operon (ORF 5)</fullName>
        <ecNumber evidence="3">3.5.-.-</ecNumber>
        <ecNumber evidence="3">3.5.1.100</ecNumber>
    </submittedName>
</protein>
<evidence type="ECO:0000313" key="3">
    <source>
        <dbReference type="EMBL" id="CZE46092.1"/>
    </source>
</evidence>
<dbReference type="Gene3D" id="3.60.110.10">
    <property type="entry name" value="Carbon-nitrogen hydrolase"/>
    <property type="match status" value="1"/>
</dbReference>
<comment type="similarity">
    <text evidence="1">Belongs to the carbon-nitrogen hydrolase superfamily. NIT1/NIT2 family.</text>
</comment>
<dbReference type="Proteomes" id="UP000069632">
    <property type="component" value="Unassembled WGS sequence"/>
</dbReference>
<evidence type="ECO:0000313" key="4">
    <source>
        <dbReference type="Proteomes" id="UP000069632"/>
    </source>
</evidence>
<dbReference type="PROSITE" id="PS01227">
    <property type="entry name" value="UPF0012"/>
    <property type="match status" value="1"/>
</dbReference>
<dbReference type="OrthoDB" id="9811121at2"/>
<accession>A0A128ECJ8</accession>
<dbReference type="EC" id="3.5.-.-" evidence="3"/>
<dbReference type="PANTHER" id="PTHR23088">
    <property type="entry name" value="NITRILASE-RELATED"/>
    <property type="match status" value="1"/>
</dbReference>
<keyword evidence="3" id="KW-0378">Hydrolase</keyword>
<dbReference type="EMBL" id="FIZP01000001">
    <property type="protein sequence ID" value="CZE46092.1"/>
    <property type="molecule type" value="Genomic_DNA"/>
</dbReference>
<dbReference type="PANTHER" id="PTHR23088:SF27">
    <property type="entry name" value="DEAMINATED GLUTATHIONE AMIDASE"/>
    <property type="match status" value="1"/>
</dbReference>
<dbReference type="CDD" id="cd07583">
    <property type="entry name" value="nitrilase_5"/>
    <property type="match status" value="1"/>
</dbReference>
<evidence type="ECO:0000256" key="1">
    <source>
        <dbReference type="ARBA" id="ARBA00010613"/>
    </source>
</evidence>
<dbReference type="Pfam" id="PF00795">
    <property type="entry name" value="CN_hydrolase"/>
    <property type="match status" value="1"/>
</dbReference>
<dbReference type="SUPFAM" id="SSF56317">
    <property type="entry name" value="Carbon-nitrogen hydrolase"/>
    <property type="match status" value="1"/>
</dbReference>
<organism evidence="3 4">
    <name type="scientific">Campylobacter geochelonis</name>
    <dbReference type="NCBI Taxonomy" id="1780362"/>
    <lineage>
        <taxon>Bacteria</taxon>
        <taxon>Pseudomonadati</taxon>
        <taxon>Campylobacterota</taxon>
        <taxon>Epsilonproteobacteria</taxon>
        <taxon>Campylobacterales</taxon>
        <taxon>Campylobacteraceae</taxon>
        <taxon>Campylobacter</taxon>
    </lineage>
</organism>
<reference evidence="3 4" key="1">
    <citation type="submission" date="2016-02" db="EMBL/GenBank/DDBJ databases">
        <authorList>
            <consortium name="Pathogen Informatics"/>
        </authorList>
    </citation>
    <scope>NUCLEOTIDE SEQUENCE [LARGE SCALE GENOMIC DNA]</scope>
    <source>
        <strain evidence="3 4">RC20</strain>
    </source>
</reference>
<dbReference type="InterPro" id="IPR001110">
    <property type="entry name" value="UPF0012_CS"/>
</dbReference>
<keyword evidence="4" id="KW-1185">Reference proteome</keyword>
<sequence length="258" mass="29158">MRVACINFDSKFEQVDENLAKAKHFIDLASKQKCDTVVLPELFSTGFFPQNLAKFADLNGEKATYFFSNLAKNLKINVIAGSIIERIGDKFYNSSFIFSKDGSCMAKYSKIHLFSHMKEDEFFQSGDKVVNFMLDGVKCGIIICYDLRFPELVRKLALDGVKVLFIVSAWPLSRLKHLEILTLARAVENQIFVVLANSCSFFNKLKFGGNSMIIDPLGEILAKACQNESMISANLELSALEKTRQNISVYKDRKPNLY</sequence>
<dbReference type="RefSeq" id="WP_075539882.1">
    <property type="nucleotide sequence ID" value="NZ_CP053844.1"/>
</dbReference>
<dbReference type="EC" id="3.5.1.100" evidence="3"/>
<dbReference type="InterPro" id="IPR003010">
    <property type="entry name" value="C-N_Hydrolase"/>
</dbReference>
<dbReference type="PROSITE" id="PS50263">
    <property type="entry name" value="CN_HYDROLASE"/>
    <property type="match status" value="1"/>
</dbReference>
<gene>
    <name evidence="3" type="primary">ramA</name>
    <name evidence="3" type="ORF">ERS672216_00188</name>
</gene>
<proteinExistence type="inferred from homology"/>
<name>A0A128ECJ8_9BACT</name>